<dbReference type="EMBL" id="VXIS01000118">
    <property type="protein sequence ID" value="KAA8903384.1"/>
    <property type="molecule type" value="Genomic_DNA"/>
</dbReference>
<dbReference type="AlphaFoldDB" id="A0A5J5EU69"/>
<dbReference type="InParanoid" id="A0A5J5EU69"/>
<dbReference type="Proteomes" id="UP000326924">
    <property type="component" value="Unassembled WGS sequence"/>
</dbReference>
<reference evidence="1 2" key="1">
    <citation type="submission" date="2019-09" db="EMBL/GenBank/DDBJ databases">
        <title>Draft genome of the ectomycorrhizal ascomycete Sphaerosporella brunnea.</title>
        <authorList>
            <consortium name="DOE Joint Genome Institute"/>
            <person name="Benucci G.M."/>
            <person name="Marozzi G."/>
            <person name="Antonielli L."/>
            <person name="Sanchez S."/>
            <person name="Marco P."/>
            <person name="Wang X."/>
            <person name="Falini L.B."/>
            <person name="Barry K."/>
            <person name="Haridas S."/>
            <person name="Lipzen A."/>
            <person name="Labutti K."/>
            <person name="Grigoriev I.V."/>
            <person name="Murat C."/>
            <person name="Martin F."/>
            <person name="Albertini E."/>
            <person name="Donnini D."/>
            <person name="Bonito G."/>
        </authorList>
    </citation>
    <scope>NUCLEOTIDE SEQUENCE [LARGE SCALE GENOMIC DNA]</scope>
    <source>
        <strain evidence="1 2">Sb_GMNB300</strain>
    </source>
</reference>
<organism evidence="1 2">
    <name type="scientific">Sphaerosporella brunnea</name>
    <dbReference type="NCBI Taxonomy" id="1250544"/>
    <lineage>
        <taxon>Eukaryota</taxon>
        <taxon>Fungi</taxon>
        <taxon>Dikarya</taxon>
        <taxon>Ascomycota</taxon>
        <taxon>Pezizomycotina</taxon>
        <taxon>Pezizomycetes</taxon>
        <taxon>Pezizales</taxon>
        <taxon>Pyronemataceae</taxon>
        <taxon>Sphaerosporella</taxon>
    </lineage>
</organism>
<dbReference type="PROSITE" id="PS51257">
    <property type="entry name" value="PROKAR_LIPOPROTEIN"/>
    <property type="match status" value="1"/>
</dbReference>
<evidence type="ECO:0000313" key="2">
    <source>
        <dbReference type="Proteomes" id="UP000326924"/>
    </source>
</evidence>
<accession>A0A5J5EU69</accession>
<protein>
    <submittedName>
        <fullName evidence="1">Uncharacterized protein</fullName>
    </submittedName>
</protein>
<sequence>MQRPAGTQLVMRGPGGGGGWGISCCTEYTDIWVATGNTKNSDTSVNTGTMTVPLSKQLVGSGFENHPYARTEVVSSTLPRRHNPASAVGGLCACMYASNQLLNSMRRRLMQSALHPHRVPPRLPRIATRSPAFTQTLTVSRESSDQPPCREDWRNRTKLVYYVGAFNQSRRQHFGPDRVLASVESSSSHPEISVERTVMRTAYSRTIWFGCFTSGGASALAFEQQDMWVSGVALLQSRGFSETLLRDRHSIWDHLGVIIRLPQGTLKAWVRI</sequence>
<proteinExistence type="predicted"/>
<name>A0A5J5EU69_9PEZI</name>
<evidence type="ECO:0000313" key="1">
    <source>
        <dbReference type="EMBL" id="KAA8903384.1"/>
    </source>
</evidence>
<comment type="caution">
    <text evidence="1">The sequence shown here is derived from an EMBL/GenBank/DDBJ whole genome shotgun (WGS) entry which is preliminary data.</text>
</comment>
<keyword evidence="2" id="KW-1185">Reference proteome</keyword>
<gene>
    <name evidence="1" type="ORF">FN846DRAFT_891153</name>
</gene>